<dbReference type="Proteomes" id="UP001652445">
    <property type="component" value="Unassembled WGS sequence"/>
</dbReference>
<dbReference type="PROSITE" id="PS51257">
    <property type="entry name" value="PROKAR_LIPOPROTEIN"/>
    <property type="match status" value="1"/>
</dbReference>
<evidence type="ECO:0000313" key="1">
    <source>
        <dbReference type="EMBL" id="MCU6796309.1"/>
    </source>
</evidence>
<comment type="caution">
    <text evidence="1">The sequence shown here is derived from an EMBL/GenBank/DDBJ whole genome shotgun (WGS) entry which is preliminary data.</text>
</comment>
<keyword evidence="2" id="KW-1185">Reference proteome</keyword>
<proteinExistence type="predicted"/>
<accession>A0ABT2UNS8</accession>
<protein>
    <recommendedName>
        <fullName evidence="3">Lipoprotein</fullName>
    </recommendedName>
</protein>
<reference evidence="1 2" key="1">
    <citation type="submission" date="2022-09" db="EMBL/GenBank/DDBJ databases">
        <authorList>
            <person name="Han X.L."/>
            <person name="Wang Q."/>
            <person name="Lu T."/>
        </authorList>
    </citation>
    <scope>NUCLEOTIDE SEQUENCE [LARGE SCALE GENOMIC DNA]</scope>
    <source>
        <strain evidence="1 2">WQ 127069</strain>
    </source>
</reference>
<dbReference type="RefSeq" id="WP_076236371.1">
    <property type="nucleotide sequence ID" value="NZ_JAOQIO010000103.1"/>
</dbReference>
<dbReference type="Gene3D" id="3.40.190.10">
    <property type="entry name" value="Periplasmic binding protein-like II"/>
    <property type="match status" value="1"/>
</dbReference>
<evidence type="ECO:0000313" key="2">
    <source>
        <dbReference type="Proteomes" id="UP001652445"/>
    </source>
</evidence>
<gene>
    <name evidence="1" type="ORF">OB236_29725</name>
</gene>
<organism evidence="1 2">
    <name type="scientific">Paenibacillus baimaensis</name>
    <dbReference type="NCBI Taxonomy" id="2982185"/>
    <lineage>
        <taxon>Bacteria</taxon>
        <taxon>Bacillati</taxon>
        <taxon>Bacillota</taxon>
        <taxon>Bacilli</taxon>
        <taxon>Bacillales</taxon>
        <taxon>Paenibacillaceae</taxon>
        <taxon>Paenibacillus</taxon>
    </lineage>
</organism>
<name>A0ABT2UNS8_9BACL</name>
<dbReference type="EMBL" id="JAOQIO010000103">
    <property type="protein sequence ID" value="MCU6796309.1"/>
    <property type="molecule type" value="Genomic_DNA"/>
</dbReference>
<sequence>MKAKFACLGLILLLILTGCGGPKADVPIFMMSSSGIPSEVGDKLEASLVEKLGQAPTVKIQTTPIFSMEKLIVEIAAGDNGIIVVPKEQFKALGQQGGYVSLDAVAKAEDFPDGVMEIPVDGKSGGVEKHLYGIPLEQTKWLTDLKLNGKDLIAFVPANAKKQDLVMQVLKVIAQK</sequence>
<evidence type="ECO:0008006" key="3">
    <source>
        <dbReference type="Google" id="ProtNLM"/>
    </source>
</evidence>